<evidence type="ECO:0000313" key="2">
    <source>
        <dbReference type="EMBL" id="KRQ90401.1"/>
    </source>
</evidence>
<keyword evidence="3" id="KW-1185">Reference proteome</keyword>
<gene>
    <name evidence="2" type="ORF">CP49_16505</name>
</gene>
<reference evidence="2 3" key="1">
    <citation type="submission" date="2014-03" db="EMBL/GenBank/DDBJ databases">
        <title>Bradyrhizobium valentinum sp. nov., isolated from effective nodules of Lupinus mariae-josephae, a lupine endemic of basic-lime soils in Eastern Spain.</title>
        <authorList>
            <person name="Duran D."/>
            <person name="Rey L."/>
            <person name="Navarro A."/>
            <person name="Busquets A."/>
            <person name="Imperial J."/>
            <person name="Ruiz-Argueso T."/>
        </authorList>
    </citation>
    <scope>NUCLEOTIDE SEQUENCE [LARGE SCALE GENOMIC DNA]</scope>
    <source>
        <strain evidence="2 3">LmjM3</strain>
    </source>
</reference>
<feature type="region of interest" description="Disordered" evidence="1">
    <location>
        <begin position="1"/>
        <end position="22"/>
    </location>
</feature>
<protein>
    <submittedName>
        <fullName evidence="2">Uncharacterized protein</fullName>
    </submittedName>
</protein>
<evidence type="ECO:0000256" key="1">
    <source>
        <dbReference type="SAM" id="MobiDB-lite"/>
    </source>
</evidence>
<dbReference type="Proteomes" id="UP000051913">
    <property type="component" value="Unassembled WGS sequence"/>
</dbReference>
<evidence type="ECO:0000313" key="3">
    <source>
        <dbReference type="Proteomes" id="UP000051913"/>
    </source>
</evidence>
<dbReference type="AlphaFoldDB" id="A0A0R3KYH0"/>
<organism evidence="2 3">
    <name type="scientific">Bradyrhizobium valentinum</name>
    <dbReference type="NCBI Taxonomy" id="1518501"/>
    <lineage>
        <taxon>Bacteria</taxon>
        <taxon>Pseudomonadati</taxon>
        <taxon>Pseudomonadota</taxon>
        <taxon>Alphaproteobacteria</taxon>
        <taxon>Hyphomicrobiales</taxon>
        <taxon>Nitrobacteraceae</taxon>
        <taxon>Bradyrhizobium</taxon>
    </lineage>
</organism>
<comment type="caution">
    <text evidence="2">The sequence shown here is derived from an EMBL/GenBank/DDBJ whole genome shotgun (WGS) entry which is preliminary data.</text>
</comment>
<dbReference type="STRING" id="1518501.CQ10_22575"/>
<accession>A0A0R3KYH0</accession>
<name>A0A0R3KYH0_9BRAD</name>
<sequence length="187" mass="19942">MRMDHDAKSGAGTSSPADRCVTPPIAVGKRASRVAWWKRAFHSVAAMAGLIAAGAEAKASPVAAASGEYRSATAVPEAWQAFGRQVQQKFEQQLAGDTDGARRIQDYLTRRGGAADAPALKLAVRAWVLSDGRVSRVEVDGMDDAGIRIELRALLMAGGVGTPPLEMLQPLHLRLSLRAKDRSREGK</sequence>
<dbReference type="EMBL" id="LLXX01000236">
    <property type="protein sequence ID" value="KRQ90401.1"/>
    <property type="molecule type" value="Genomic_DNA"/>
</dbReference>
<proteinExistence type="predicted"/>